<dbReference type="EMBL" id="NBWU01000001">
    <property type="protein sequence ID" value="PCE66602.1"/>
    <property type="molecule type" value="Genomic_DNA"/>
</dbReference>
<reference evidence="3 4" key="1">
    <citation type="submission" date="2017-04" db="EMBL/GenBank/DDBJ databases">
        <title>A new member of the family Flavobacteriaceae isolated from ascidians.</title>
        <authorList>
            <person name="Chen L."/>
        </authorList>
    </citation>
    <scope>NUCLEOTIDE SEQUENCE [LARGE SCALE GENOMIC DNA]</scope>
    <source>
        <strain evidence="3 4">HQA918</strain>
    </source>
</reference>
<organism evidence="3 4">
    <name type="scientific">Sediminicola luteus</name>
    <dbReference type="NCBI Taxonomy" id="319238"/>
    <lineage>
        <taxon>Bacteria</taxon>
        <taxon>Pseudomonadati</taxon>
        <taxon>Bacteroidota</taxon>
        <taxon>Flavobacteriia</taxon>
        <taxon>Flavobacteriales</taxon>
        <taxon>Flavobacteriaceae</taxon>
        <taxon>Sediminicola</taxon>
    </lineage>
</organism>
<evidence type="ECO:0000256" key="1">
    <source>
        <dbReference type="ARBA" id="ARBA00022801"/>
    </source>
</evidence>
<keyword evidence="1 3" id="KW-0378">Hydrolase</keyword>
<dbReference type="Pfam" id="PF00857">
    <property type="entry name" value="Isochorismatase"/>
    <property type="match status" value="1"/>
</dbReference>
<name>A0A2A4GFU5_9FLAO</name>
<proteinExistence type="predicted"/>
<evidence type="ECO:0000313" key="3">
    <source>
        <dbReference type="EMBL" id="PCE66602.1"/>
    </source>
</evidence>
<evidence type="ECO:0000259" key="2">
    <source>
        <dbReference type="Pfam" id="PF00857"/>
    </source>
</evidence>
<dbReference type="InterPro" id="IPR000868">
    <property type="entry name" value="Isochorismatase-like_dom"/>
</dbReference>
<protein>
    <submittedName>
        <fullName evidence="3">Cysteine hydrolase</fullName>
    </submittedName>
</protein>
<comment type="caution">
    <text evidence="3">The sequence shown here is derived from an EMBL/GenBank/DDBJ whole genome shotgun (WGS) entry which is preliminary data.</text>
</comment>
<feature type="domain" description="Isochorismatase-like" evidence="2">
    <location>
        <begin position="4"/>
        <end position="142"/>
    </location>
</feature>
<dbReference type="PANTHER" id="PTHR43540:SF14">
    <property type="entry name" value="ISOCHORISMATASE"/>
    <property type="match status" value="1"/>
</dbReference>
<dbReference type="Proteomes" id="UP000219559">
    <property type="component" value="Unassembled WGS sequence"/>
</dbReference>
<dbReference type="GO" id="GO:0016787">
    <property type="term" value="F:hydrolase activity"/>
    <property type="evidence" value="ECO:0007669"/>
    <property type="project" value="UniProtKB-KW"/>
</dbReference>
<dbReference type="RefSeq" id="WP_216359381.1">
    <property type="nucleotide sequence ID" value="NZ_NBWU01000001.1"/>
</dbReference>
<gene>
    <name evidence="3" type="ORF">B7P33_04715</name>
</gene>
<keyword evidence="4" id="KW-1185">Reference proteome</keyword>
<dbReference type="AlphaFoldDB" id="A0A2A4GFU5"/>
<dbReference type="SUPFAM" id="SSF52499">
    <property type="entry name" value="Isochorismatase-like hydrolases"/>
    <property type="match status" value="1"/>
</dbReference>
<evidence type="ECO:0000313" key="4">
    <source>
        <dbReference type="Proteomes" id="UP000219559"/>
    </source>
</evidence>
<dbReference type="Gene3D" id="3.40.50.850">
    <property type="entry name" value="Isochorismatase-like"/>
    <property type="match status" value="1"/>
</dbReference>
<dbReference type="InterPro" id="IPR050272">
    <property type="entry name" value="Isochorismatase-like_hydrls"/>
</dbReference>
<accession>A0A2A4GFU5</accession>
<sequence>MNKALLIIDMQKGSFTPKTPRFRTNEVVDNINILAMEFRSLHWPVVVIQHDGTGSGEFEKNASDWQNLDTLNLKPDDVYIDKYANDVFYRSRLQEVLQKSGISHLFITGCATDFCVESSIQSALTKDFHVTVVEDGHTTGDRPHLSAKQVIDHYNWVWQHMLPTAGGIEVLSTKNILRTL</sequence>
<dbReference type="InterPro" id="IPR036380">
    <property type="entry name" value="Isochorismatase-like_sf"/>
</dbReference>
<dbReference type="PANTHER" id="PTHR43540">
    <property type="entry name" value="PEROXYUREIDOACRYLATE/UREIDOACRYLATE AMIDOHYDROLASE-RELATED"/>
    <property type="match status" value="1"/>
</dbReference>